<protein>
    <submittedName>
        <fullName evidence="2">Uncharacterized protein</fullName>
    </submittedName>
</protein>
<keyword evidence="1" id="KW-0472">Membrane</keyword>
<feature type="transmembrane region" description="Helical" evidence="1">
    <location>
        <begin position="109"/>
        <end position="127"/>
    </location>
</feature>
<evidence type="ECO:0000313" key="2">
    <source>
        <dbReference type="EMBL" id="KKL19035.1"/>
    </source>
</evidence>
<evidence type="ECO:0000256" key="1">
    <source>
        <dbReference type="SAM" id="Phobius"/>
    </source>
</evidence>
<reference evidence="2" key="1">
    <citation type="journal article" date="2015" name="Nature">
        <title>Complex archaea that bridge the gap between prokaryotes and eukaryotes.</title>
        <authorList>
            <person name="Spang A."/>
            <person name="Saw J.H."/>
            <person name="Jorgensen S.L."/>
            <person name="Zaremba-Niedzwiedzka K."/>
            <person name="Martijn J."/>
            <person name="Lind A.E."/>
            <person name="van Eijk R."/>
            <person name="Schleper C."/>
            <person name="Guy L."/>
            <person name="Ettema T.J."/>
        </authorList>
    </citation>
    <scope>NUCLEOTIDE SEQUENCE</scope>
</reference>
<keyword evidence="1" id="KW-1133">Transmembrane helix</keyword>
<name>A0A0F9BBF4_9ZZZZ</name>
<accession>A0A0F9BBF4</accession>
<feature type="non-terminal residue" evidence="2">
    <location>
        <position position="1"/>
    </location>
</feature>
<proteinExistence type="predicted"/>
<organism evidence="2">
    <name type="scientific">marine sediment metagenome</name>
    <dbReference type="NCBI Taxonomy" id="412755"/>
    <lineage>
        <taxon>unclassified sequences</taxon>
        <taxon>metagenomes</taxon>
        <taxon>ecological metagenomes</taxon>
    </lineage>
</organism>
<gene>
    <name evidence="2" type="ORF">LCGC14_2469510</name>
</gene>
<dbReference type="EMBL" id="LAZR01038634">
    <property type="protein sequence ID" value="KKL19035.1"/>
    <property type="molecule type" value="Genomic_DNA"/>
</dbReference>
<comment type="caution">
    <text evidence="2">The sequence shown here is derived from an EMBL/GenBank/DDBJ whole genome shotgun (WGS) entry which is preliminary data.</text>
</comment>
<dbReference type="AlphaFoldDB" id="A0A0F9BBF4"/>
<sequence length="132" mass="15557">GFVDIKRKKCKPVAMKPFDVRRFLQGENVLEVLMLSPTDFIPIDPKNYMKVTEEYTDNEGNKQTQKYSVFDIVTDNLKRKTWKNYTERIAKSRFTLAGFLDQHWRAIELGILVFIIFIGFSVLWMRMPKLCG</sequence>
<keyword evidence="1" id="KW-0812">Transmembrane</keyword>